<proteinExistence type="predicted"/>
<feature type="region of interest" description="Disordered" evidence="1">
    <location>
        <begin position="127"/>
        <end position="146"/>
    </location>
</feature>
<dbReference type="Pfam" id="PF10776">
    <property type="entry name" value="DUF2600"/>
    <property type="match status" value="1"/>
</dbReference>
<accession>A0AAT9LCT4</accession>
<name>A0AAT9LCT4_9FIRM</name>
<feature type="compositionally biased region" description="Basic and acidic residues" evidence="1">
    <location>
        <begin position="127"/>
        <end position="136"/>
    </location>
</feature>
<sequence length="274" mass="30718">MLCAVDPSRRVSDYYELYPVEHPQKDGGYLDSLVQASRAVLLELDNYEAVRPAVVRLATLYSEMQSLKHLLPHARESFMHGWFLQRSKGTCVAGFGGFEGCNLKWWEYGAAAGSTLGIFTLLSYSSRPRDGQERLPKGRSHPGKTFSESEARALGRVYFPAISARHILLDYYIDQEEDKTSGDLNFVPYYSLGPERLNGLRRFLDLSLARADAELQEPWFHRAVVKGLLAMYLSDPKVKDQGLLADTLRLTAAAGFPAESLRKTCGFIRAVLGF</sequence>
<reference evidence="2" key="1">
    <citation type="submission" date="2020-10" db="EMBL/GenBank/DDBJ databases">
        <authorList>
            <person name="Kadnikov V."/>
            <person name="Beletsky A.V."/>
            <person name="Mardanov A.V."/>
            <person name="Karnachuk O.V."/>
            <person name="Ravin N.V."/>
        </authorList>
    </citation>
    <scope>NUCLEOTIDE SEQUENCE</scope>
    <source>
        <strain evidence="2">Bu02</strain>
    </source>
</reference>
<dbReference type="KEGG" id="fcz:IMF26_08795"/>
<dbReference type="InterPro" id="IPR019712">
    <property type="entry name" value="YtpB-like"/>
</dbReference>
<evidence type="ECO:0000256" key="1">
    <source>
        <dbReference type="SAM" id="MobiDB-lite"/>
    </source>
</evidence>
<organism evidence="2">
    <name type="scientific">Candidatus Fermentithermobacillus carboniphilus</name>
    <dbReference type="NCBI Taxonomy" id="3085328"/>
    <lineage>
        <taxon>Bacteria</taxon>
        <taxon>Bacillati</taxon>
        <taxon>Bacillota</taxon>
        <taxon>Candidatus Fermentithermobacillia</taxon>
        <taxon>Candidatus Fermentithermobacillales</taxon>
        <taxon>Candidatus Fermentithermobacillaceae</taxon>
        <taxon>Candidatus Fermentithermobacillus</taxon>
    </lineage>
</organism>
<protein>
    <submittedName>
        <fullName evidence="2">DUF2600 family protein</fullName>
    </submittedName>
</protein>
<reference evidence="2" key="2">
    <citation type="journal article" date="2023" name="Biology">
        <title>Prokaryotic Life Associated with Coal-Fire Gas Vents Revealed by Metagenomics.</title>
        <authorList>
            <person name="Kadnikov V.V."/>
            <person name="Mardanov A.V."/>
            <person name="Beletsky A.V."/>
            <person name="Karnachuk O.V."/>
            <person name="Ravin N.V."/>
        </authorList>
    </citation>
    <scope>NUCLEOTIDE SEQUENCE</scope>
    <source>
        <strain evidence="2">Bu02</strain>
    </source>
</reference>
<dbReference type="EMBL" id="CP062796">
    <property type="protein sequence ID" value="QUL98137.1"/>
    <property type="molecule type" value="Genomic_DNA"/>
</dbReference>
<evidence type="ECO:0000313" key="2">
    <source>
        <dbReference type="EMBL" id="QUL98137.1"/>
    </source>
</evidence>
<dbReference type="AlphaFoldDB" id="A0AAT9LCT4"/>
<gene>
    <name evidence="2" type="ORF">IMF26_08795</name>
</gene>